<dbReference type="GO" id="GO:0016279">
    <property type="term" value="F:protein-lysine N-methyltransferase activity"/>
    <property type="evidence" value="ECO:0007669"/>
    <property type="project" value="RHEA"/>
</dbReference>
<dbReference type="GO" id="GO:0005840">
    <property type="term" value="C:ribosome"/>
    <property type="evidence" value="ECO:0007669"/>
    <property type="project" value="UniProtKB-KW"/>
</dbReference>
<dbReference type="CDD" id="cd02440">
    <property type="entry name" value="AdoMet_MTases"/>
    <property type="match status" value="1"/>
</dbReference>
<keyword evidence="7" id="KW-0689">Ribosomal protein</keyword>
<dbReference type="InterPro" id="IPR050078">
    <property type="entry name" value="Ribosomal_L11_MeTrfase_PrmA"/>
</dbReference>
<keyword evidence="8" id="KW-1185">Reference proteome</keyword>
<keyword evidence="2 6" id="KW-0963">Cytoplasm</keyword>
<accession>A0A4Y8VL54</accession>
<dbReference type="PANTHER" id="PTHR43648">
    <property type="entry name" value="ELECTRON TRANSFER FLAVOPROTEIN BETA SUBUNIT LYSINE METHYLTRANSFERASE"/>
    <property type="match status" value="1"/>
</dbReference>
<evidence type="ECO:0000256" key="2">
    <source>
        <dbReference type="ARBA" id="ARBA00022490"/>
    </source>
</evidence>
<feature type="binding site" evidence="6">
    <location>
        <position position="181"/>
    </location>
    <ligand>
        <name>S-adenosyl-L-methionine</name>
        <dbReference type="ChEBI" id="CHEBI:59789"/>
    </ligand>
</feature>
<dbReference type="GeneID" id="302995332"/>
<dbReference type="InterPro" id="IPR004498">
    <property type="entry name" value="Ribosomal_PrmA_MeTrfase"/>
</dbReference>
<dbReference type="GO" id="GO:0005737">
    <property type="term" value="C:cytoplasm"/>
    <property type="evidence" value="ECO:0007669"/>
    <property type="project" value="UniProtKB-SubCell"/>
</dbReference>
<keyword evidence="3 6" id="KW-0489">Methyltransferase</keyword>
<dbReference type="PANTHER" id="PTHR43648:SF1">
    <property type="entry name" value="ELECTRON TRANSFER FLAVOPROTEIN BETA SUBUNIT LYSINE METHYLTRANSFERASE"/>
    <property type="match status" value="1"/>
</dbReference>
<feature type="binding site" evidence="6">
    <location>
        <position position="159"/>
    </location>
    <ligand>
        <name>S-adenosyl-L-methionine</name>
        <dbReference type="ChEBI" id="CHEBI:59789"/>
    </ligand>
</feature>
<dbReference type="AlphaFoldDB" id="A0A4Y8VL54"/>
<dbReference type="RefSeq" id="WP_134843464.1">
    <property type="nucleotide sequence ID" value="NZ_SGVY01000018.1"/>
</dbReference>
<evidence type="ECO:0000256" key="5">
    <source>
        <dbReference type="ARBA" id="ARBA00022691"/>
    </source>
</evidence>
<comment type="similarity">
    <text evidence="1 6">Belongs to the methyltransferase superfamily. PrmA family.</text>
</comment>
<evidence type="ECO:0000256" key="3">
    <source>
        <dbReference type="ARBA" id="ARBA00022603"/>
    </source>
</evidence>
<comment type="subcellular location">
    <subcellularLocation>
        <location evidence="6">Cytoplasm</location>
    </subcellularLocation>
</comment>
<proteinExistence type="inferred from homology"/>
<dbReference type="EC" id="2.1.1.-" evidence="6"/>
<keyword evidence="7" id="KW-0687">Ribonucleoprotein</keyword>
<dbReference type="OrthoDB" id="9785995at2"/>
<gene>
    <name evidence="6" type="primary">prmA</name>
    <name evidence="7" type="ORF">EXN75_08520</name>
</gene>
<reference evidence="7 8" key="1">
    <citation type="submission" date="2019-02" db="EMBL/GenBank/DDBJ databases">
        <title>Draft Genome Sequence of the Prevotella sp. BCRC 81118, Isolated from Human Feces.</title>
        <authorList>
            <person name="Huang C.-H."/>
        </authorList>
    </citation>
    <scope>NUCLEOTIDE SEQUENCE [LARGE SCALE GENOMIC DNA]</scope>
    <source>
        <strain evidence="7 8">BCRC 81118</strain>
    </source>
</reference>
<dbReference type="HAMAP" id="MF_00735">
    <property type="entry name" value="Methyltr_PrmA"/>
    <property type="match status" value="1"/>
</dbReference>
<dbReference type="Pfam" id="PF06325">
    <property type="entry name" value="PrmA"/>
    <property type="match status" value="1"/>
</dbReference>
<evidence type="ECO:0000313" key="8">
    <source>
        <dbReference type="Proteomes" id="UP000297872"/>
    </source>
</evidence>
<name>A0A4Y8VL54_9BACT</name>
<organism evidence="7 8">
    <name type="scientific">Segatella hominis</name>
    <dbReference type="NCBI Taxonomy" id="2518605"/>
    <lineage>
        <taxon>Bacteria</taxon>
        <taxon>Pseudomonadati</taxon>
        <taxon>Bacteroidota</taxon>
        <taxon>Bacteroidia</taxon>
        <taxon>Bacteroidales</taxon>
        <taxon>Prevotellaceae</taxon>
        <taxon>Segatella</taxon>
    </lineage>
</organism>
<dbReference type="SUPFAM" id="SSF53335">
    <property type="entry name" value="S-adenosyl-L-methionine-dependent methyltransferases"/>
    <property type="match status" value="1"/>
</dbReference>
<dbReference type="Proteomes" id="UP000297872">
    <property type="component" value="Unassembled WGS sequence"/>
</dbReference>
<dbReference type="InterPro" id="IPR029063">
    <property type="entry name" value="SAM-dependent_MTases_sf"/>
</dbReference>
<comment type="function">
    <text evidence="6">Methylates ribosomal protein L11.</text>
</comment>
<evidence type="ECO:0000256" key="1">
    <source>
        <dbReference type="ARBA" id="ARBA00009741"/>
    </source>
</evidence>
<comment type="catalytic activity">
    <reaction evidence="6">
        <text>L-lysyl-[protein] + 3 S-adenosyl-L-methionine = N(6),N(6),N(6)-trimethyl-L-lysyl-[protein] + 3 S-adenosyl-L-homocysteine + 3 H(+)</text>
        <dbReference type="Rhea" id="RHEA:54192"/>
        <dbReference type="Rhea" id="RHEA-COMP:9752"/>
        <dbReference type="Rhea" id="RHEA-COMP:13826"/>
        <dbReference type="ChEBI" id="CHEBI:15378"/>
        <dbReference type="ChEBI" id="CHEBI:29969"/>
        <dbReference type="ChEBI" id="CHEBI:57856"/>
        <dbReference type="ChEBI" id="CHEBI:59789"/>
        <dbReference type="ChEBI" id="CHEBI:61961"/>
    </reaction>
</comment>
<sequence>MKYLVAKFKIKASEDLMQVCKDLLADSAAEAGFESFEETEEGMEAYVQKELFDKEILDQNIKEFPIEGTEISYEIKEAEDKDWNQEWEDQGFEPICIDDQILIYDAKHPDLHPTTSPDHIEIGIEAKLAFGTGNHETTRMIVSSLMNMNLYKKRVLDCGCGTGILGIVASKLGAGDVVGYDIDEWSVENSKHNAQLNGVNNISVYFGNASVINHISGMFDVVLANINRNILLEDMNVFRSVMNDGSYLILSGFYVEDIPVLLEKAKELGLSEIERKSDNNWACLILKN</sequence>
<dbReference type="GO" id="GO:0032259">
    <property type="term" value="P:methylation"/>
    <property type="evidence" value="ECO:0007669"/>
    <property type="project" value="UniProtKB-KW"/>
</dbReference>
<dbReference type="PIRSF" id="PIRSF000401">
    <property type="entry name" value="RPL11_MTase"/>
    <property type="match status" value="1"/>
</dbReference>
<protein>
    <recommendedName>
        <fullName evidence="6">Ribosomal protein L11 methyltransferase</fullName>
        <shortName evidence="6">L11 Mtase</shortName>
        <ecNumber evidence="6">2.1.1.-</ecNumber>
    </recommendedName>
</protein>
<keyword evidence="4 6" id="KW-0808">Transferase</keyword>
<feature type="binding site" evidence="6">
    <location>
        <position position="225"/>
    </location>
    <ligand>
        <name>S-adenosyl-L-methionine</name>
        <dbReference type="ChEBI" id="CHEBI:59789"/>
    </ligand>
</feature>
<evidence type="ECO:0000256" key="4">
    <source>
        <dbReference type="ARBA" id="ARBA00022679"/>
    </source>
</evidence>
<evidence type="ECO:0000313" key="7">
    <source>
        <dbReference type="EMBL" id="TFH81108.1"/>
    </source>
</evidence>
<evidence type="ECO:0000256" key="6">
    <source>
        <dbReference type="HAMAP-Rule" id="MF_00735"/>
    </source>
</evidence>
<comment type="caution">
    <text evidence="7">The sequence shown here is derived from an EMBL/GenBank/DDBJ whole genome shotgun (WGS) entry which is preliminary data.</text>
</comment>
<dbReference type="Gene3D" id="3.40.50.150">
    <property type="entry name" value="Vaccinia Virus protein VP39"/>
    <property type="match status" value="1"/>
</dbReference>
<feature type="binding site" evidence="6">
    <location>
        <position position="138"/>
    </location>
    <ligand>
        <name>S-adenosyl-L-methionine</name>
        <dbReference type="ChEBI" id="CHEBI:59789"/>
    </ligand>
</feature>
<dbReference type="EMBL" id="SGVY01000018">
    <property type="protein sequence ID" value="TFH81108.1"/>
    <property type="molecule type" value="Genomic_DNA"/>
</dbReference>
<dbReference type="NCBIfam" id="NF001785">
    <property type="entry name" value="PRK00517.2-2"/>
    <property type="match status" value="1"/>
</dbReference>
<keyword evidence="5 6" id="KW-0949">S-adenosyl-L-methionine</keyword>